<reference evidence="7" key="1">
    <citation type="submission" date="2021-01" db="EMBL/GenBank/DDBJ databases">
        <authorList>
            <person name="Zahm M."/>
            <person name="Roques C."/>
            <person name="Cabau C."/>
            <person name="Klopp C."/>
            <person name="Donnadieu C."/>
            <person name="Jouanno E."/>
            <person name="Lampietro C."/>
            <person name="Louis A."/>
            <person name="Herpin A."/>
            <person name="Echchiki A."/>
            <person name="Berthelot C."/>
            <person name="Parey E."/>
            <person name="Roest-Crollius H."/>
            <person name="Braasch I."/>
            <person name="Postlethwait J."/>
            <person name="Bobe J."/>
            <person name="Montfort J."/>
            <person name="Bouchez O."/>
            <person name="Begum T."/>
            <person name="Mejri S."/>
            <person name="Adams A."/>
            <person name="Chen W.-J."/>
            <person name="Guiguen Y."/>
        </authorList>
    </citation>
    <scope>NUCLEOTIDE SEQUENCE</scope>
    <source>
        <tissue evidence="7">Blood</tissue>
    </source>
</reference>
<dbReference type="Proteomes" id="UP000829720">
    <property type="component" value="Unassembled WGS sequence"/>
</dbReference>
<feature type="compositionally biased region" description="Low complexity" evidence="5">
    <location>
        <begin position="994"/>
        <end position="1004"/>
    </location>
</feature>
<feature type="region of interest" description="Disordered" evidence="5">
    <location>
        <begin position="393"/>
        <end position="417"/>
    </location>
</feature>
<dbReference type="PRINTS" id="PR01217">
    <property type="entry name" value="PRICHEXTENSN"/>
</dbReference>
<feature type="region of interest" description="Disordered" evidence="5">
    <location>
        <begin position="727"/>
        <end position="932"/>
    </location>
</feature>
<dbReference type="OrthoDB" id="6502734at2759"/>
<name>A0A8T3CVS3_9TELE</name>
<dbReference type="PANTHER" id="PTHR24217">
    <property type="entry name" value="PUTATIVE-RELATED"/>
    <property type="match status" value="1"/>
</dbReference>
<feature type="region of interest" description="Disordered" evidence="5">
    <location>
        <begin position="1078"/>
        <end position="1151"/>
    </location>
</feature>
<feature type="compositionally biased region" description="Pro residues" evidence="5">
    <location>
        <begin position="780"/>
        <end position="806"/>
    </location>
</feature>
<dbReference type="Gene3D" id="2.30.42.10">
    <property type="match status" value="1"/>
</dbReference>
<feature type="region of interest" description="Disordered" evidence="5">
    <location>
        <begin position="499"/>
        <end position="536"/>
    </location>
</feature>
<feature type="compositionally biased region" description="Low complexity" evidence="5">
    <location>
        <begin position="1126"/>
        <end position="1143"/>
    </location>
</feature>
<feature type="compositionally biased region" description="Basic and acidic residues" evidence="5">
    <location>
        <begin position="344"/>
        <end position="355"/>
    </location>
</feature>
<evidence type="ECO:0000259" key="6">
    <source>
        <dbReference type="PROSITE" id="PS50106"/>
    </source>
</evidence>
<protein>
    <recommendedName>
        <fullName evidence="6">PDZ domain-containing protein</fullName>
    </recommendedName>
</protein>
<gene>
    <name evidence="7" type="ORF">AGOR_G00193250</name>
</gene>
<evidence type="ECO:0000256" key="3">
    <source>
        <dbReference type="ARBA" id="ARBA00022553"/>
    </source>
</evidence>
<proteinExistence type="inferred from homology"/>
<feature type="compositionally biased region" description="Low complexity" evidence="5">
    <location>
        <begin position="244"/>
        <end position="256"/>
    </location>
</feature>
<feature type="compositionally biased region" description="Pro residues" evidence="5">
    <location>
        <begin position="818"/>
        <end position="886"/>
    </location>
</feature>
<evidence type="ECO:0000256" key="5">
    <source>
        <dbReference type="SAM" id="MobiDB-lite"/>
    </source>
</evidence>
<dbReference type="Pfam" id="PF00595">
    <property type="entry name" value="PDZ"/>
    <property type="match status" value="1"/>
</dbReference>
<keyword evidence="3" id="KW-0597">Phosphoprotein</keyword>
<accession>A0A8T3CVS3</accession>
<dbReference type="PROSITE" id="PS50106">
    <property type="entry name" value="PDZ"/>
    <property type="match status" value="1"/>
</dbReference>
<dbReference type="GO" id="GO:0030018">
    <property type="term" value="C:Z disc"/>
    <property type="evidence" value="ECO:0007669"/>
    <property type="project" value="TreeGrafter"/>
</dbReference>
<dbReference type="SMART" id="SM00228">
    <property type="entry name" value="PDZ"/>
    <property type="match status" value="1"/>
</dbReference>
<dbReference type="InterPro" id="IPR001478">
    <property type="entry name" value="PDZ"/>
</dbReference>
<feature type="region of interest" description="Disordered" evidence="5">
    <location>
        <begin position="602"/>
        <end position="624"/>
    </location>
</feature>
<feature type="compositionally biased region" description="Basic residues" evidence="5">
    <location>
        <begin position="333"/>
        <end position="343"/>
    </location>
</feature>
<feature type="region of interest" description="Disordered" evidence="5">
    <location>
        <begin position="146"/>
        <end position="174"/>
    </location>
</feature>
<dbReference type="InterPro" id="IPR036034">
    <property type="entry name" value="PDZ_sf"/>
</dbReference>
<keyword evidence="2" id="KW-0963">Cytoplasm</keyword>
<feature type="compositionally biased region" description="Low complexity" evidence="5">
    <location>
        <begin position="765"/>
        <end position="775"/>
    </location>
</feature>
<feature type="region of interest" description="Disordered" evidence="5">
    <location>
        <begin position="244"/>
        <end position="355"/>
    </location>
</feature>
<keyword evidence="8" id="KW-1185">Reference proteome</keyword>
<comment type="caution">
    <text evidence="7">The sequence shown here is derived from an EMBL/GenBank/DDBJ whole genome shotgun (WGS) entry which is preliminary data.</text>
</comment>
<organism evidence="7 8">
    <name type="scientific">Albula goreensis</name>
    <dbReference type="NCBI Taxonomy" id="1534307"/>
    <lineage>
        <taxon>Eukaryota</taxon>
        <taxon>Metazoa</taxon>
        <taxon>Chordata</taxon>
        <taxon>Craniata</taxon>
        <taxon>Vertebrata</taxon>
        <taxon>Euteleostomi</taxon>
        <taxon>Actinopterygii</taxon>
        <taxon>Neopterygii</taxon>
        <taxon>Teleostei</taxon>
        <taxon>Albuliformes</taxon>
        <taxon>Albulidae</taxon>
        <taxon>Albula</taxon>
    </lineage>
</organism>
<dbReference type="GO" id="GO:0003779">
    <property type="term" value="F:actin binding"/>
    <property type="evidence" value="ECO:0007669"/>
    <property type="project" value="TreeGrafter"/>
</dbReference>
<dbReference type="InterPro" id="IPR051976">
    <property type="entry name" value="Synaptopodin_domain"/>
</dbReference>
<feature type="compositionally biased region" description="Low complexity" evidence="5">
    <location>
        <begin position="508"/>
        <end position="524"/>
    </location>
</feature>
<sequence length="1295" mass="140751">MRSASMGTGDYLCITVRGGAPWGFTLRQGNELHHPLLVSQVTSGGRGALAGLCEGDEVVSLNGEPCADLTLPQSLDIMDASADSLQLLIKRCGVPQNHGLDSEGAYCGEAEPAEGALESTSLEIWPSCGSPAQEELYISESQDEAYYGETESDTDLPRGAPSTLETSFRGRPLGNPQPGAVVELQLSLADHSLEEASPGVGEGALMVAVSPRRDSSQDLDSGGSKTELTESLYITRADRKLLSQRSDLVTSSSSSLGQVEVTLQRPGRGCVGKEEEEEEAEGKEGGSSGCVDPREEGGITEAPPARVSFGISAEGAEPAEEWDSETERDLGRPNKHRARHARLRRSESQSEKQVKEAKSKCKRIALLLTAAPNPNNKGVLMFKKHRQRAKKYTLISYGTGETEPEDEDEDEEYEVGKEDQAVEFTLLATSESELDEEFLVNAQGRGDIVTYDWDTGLLEVEKKLDSQREMDRLPETKGKGALMFAKRRQRIDEITAQHEEMRKKGIPVEGVPETETETVTVTESHQVEERSYMQSAENHTSQPYIDMNMQQHQLQQYQDHQQQQYIQQQQQQIQQPPPSMNGAMNDMPRSLVPNRTAKPFSGVQNRVPAPFSPTRSVSSSVSPGYTENKFRVVPPPVPVNTRSQVWSPTGELIASRDERISVPAIKTGILQDTRKRGTTKSALPSNAPNTQVAKKGDKKAGFESGAEEDYLSLGAEACNFLQTPIVKSKHPPPVAPKPTINPASPPWANQSTNQVPPLAPGLVMPPQSQSPQQHPAVSPWTPPQAQPQPPVNTWAPAPPRAKPQPPVNTQAPALPQAHPQPPMNTWGPAPPQAHPQPPMNTWGPAPPQAHPQPPMNTWGPAPPQAQPQPPMNTWGPAPPQAHPQPPMNTWTPQPQQAPVSTTAPTQTHATSRQPVKSWNQPQAAANSMVSRPMNSYPHASKISSAMAVSEVYSAEGSDKPALKGRGAELFARRQARMEKFVVDAETVQANKVKSSSPTPSLPSSWKYSPNVRAPPPLSYNPILSPFYPPAATKQPPPTSPKTKAKNKAKAPPPPKHLNVLDVMKHQPYQLDPSLFTYGSTIETKSPSPKPAPTPDSGLAYSSSPVPTPTPSQGVSQVKATGPGMGRSCSLSLPRRLPSMSSRSDYGSPVSTPVFQPSYGHLERQTSWLERAHKPLSPWEAACRSPLGLVDDAFNYQTLQQSIASNVRLAAQRKSLPEPPAEWKARVSYEPQRAPPAFTSSPTKSAPAQCGPPFRQCQPQRSVTEAGVAYAGPSYDYQRQVSQPGYRPMYNAAWRR</sequence>
<dbReference type="SUPFAM" id="SSF50156">
    <property type="entry name" value="PDZ domain-like"/>
    <property type="match status" value="1"/>
</dbReference>
<dbReference type="GO" id="GO:0032233">
    <property type="term" value="P:positive regulation of actin filament bundle assembly"/>
    <property type="evidence" value="ECO:0007669"/>
    <property type="project" value="TreeGrafter"/>
</dbReference>
<feature type="region of interest" description="Disordered" evidence="5">
    <location>
        <begin position="988"/>
        <end position="1058"/>
    </location>
</feature>
<evidence type="ECO:0000256" key="2">
    <source>
        <dbReference type="ARBA" id="ARBA00022490"/>
    </source>
</evidence>
<dbReference type="GO" id="GO:0015629">
    <property type="term" value="C:actin cytoskeleton"/>
    <property type="evidence" value="ECO:0007669"/>
    <property type="project" value="TreeGrafter"/>
</dbReference>
<evidence type="ECO:0000256" key="1">
    <source>
        <dbReference type="ARBA" id="ARBA00004496"/>
    </source>
</evidence>
<feature type="compositionally biased region" description="Polar residues" evidence="5">
    <location>
        <begin position="887"/>
        <end position="932"/>
    </location>
</feature>
<feature type="compositionally biased region" description="Acidic residues" evidence="5">
    <location>
        <begin position="402"/>
        <end position="413"/>
    </location>
</feature>
<feature type="domain" description="PDZ" evidence="6">
    <location>
        <begin position="19"/>
        <end position="93"/>
    </location>
</feature>
<evidence type="ECO:0000313" key="7">
    <source>
        <dbReference type="EMBL" id="KAI1887722.1"/>
    </source>
</evidence>
<feature type="region of interest" description="Disordered" evidence="5">
    <location>
        <begin position="1231"/>
        <end position="1260"/>
    </location>
</feature>
<dbReference type="GO" id="GO:0005634">
    <property type="term" value="C:nucleus"/>
    <property type="evidence" value="ECO:0007669"/>
    <property type="project" value="TreeGrafter"/>
</dbReference>
<comment type="subcellular location">
    <subcellularLocation>
        <location evidence="1">Cytoplasm</location>
    </subcellularLocation>
</comment>
<evidence type="ECO:0000313" key="8">
    <source>
        <dbReference type="Proteomes" id="UP000829720"/>
    </source>
</evidence>
<evidence type="ECO:0000256" key="4">
    <source>
        <dbReference type="ARBA" id="ARBA00038161"/>
    </source>
</evidence>
<dbReference type="PANTHER" id="PTHR24217:SF9">
    <property type="entry name" value="SYNAPTOPODIN-2"/>
    <property type="match status" value="1"/>
</dbReference>
<feature type="region of interest" description="Disordered" evidence="5">
    <location>
        <begin position="672"/>
        <end position="701"/>
    </location>
</feature>
<dbReference type="EMBL" id="JAERUA010000018">
    <property type="protein sequence ID" value="KAI1887722.1"/>
    <property type="molecule type" value="Genomic_DNA"/>
</dbReference>
<comment type="similarity">
    <text evidence="4">Belongs to the synaptopodin family.</text>
</comment>
<feature type="compositionally biased region" description="Polar residues" evidence="5">
    <location>
        <begin position="679"/>
        <end position="692"/>
    </location>
</feature>